<dbReference type="PROSITE" id="PS51418">
    <property type="entry name" value="RAN"/>
    <property type="match status" value="1"/>
</dbReference>
<evidence type="ECO:0000313" key="8">
    <source>
        <dbReference type="Proteomes" id="UP001634007"/>
    </source>
</evidence>
<keyword evidence="1 6" id="KW-0813">Transport</keyword>
<evidence type="ECO:0000256" key="3">
    <source>
        <dbReference type="ARBA" id="ARBA00022927"/>
    </source>
</evidence>
<accession>A0ABD3L758</accession>
<sequence length="216" mass="24543">MALLSQQFKLLIVGDGGTGHGMTTFVESEKNYEPIIGVEVYPLDFVTNLGKITFNCWDTARQRKYGGGLRDDYYNGGQCAIIMFDATAMSSYQNVRTWLGHLRRFCKDIPILLCGKKVDEKNKQVKAEEFIFHLEENLPYYEISAAQSDYNLDEPFLYLARTLTRDPNLHFVECPALAPREVHIDLAAQQQHEAELTFAAGQPFFDDDDAVLISFP</sequence>
<dbReference type="EMBL" id="JBJKBG010000003">
    <property type="protein sequence ID" value="KAL3747646.1"/>
    <property type="molecule type" value="Genomic_DNA"/>
</dbReference>
<comment type="subcellular location">
    <subcellularLocation>
        <location evidence="6">Nucleus</location>
    </subcellularLocation>
</comment>
<name>A0ABD3L758_EUCGL</name>
<dbReference type="InterPro" id="IPR027417">
    <property type="entry name" value="P-loop_NTPase"/>
</dbReference>
<evidence type="ECO:0000256" key="6">
    <source>
        <dbReference type="RuleBase" id="RU363057"/>
    </source>
</evidence>
<dbReference type="InterPro" id="IPR001806">
    <property type="entry name" value="Small_GTPase"/>
</dbReference>
<dbReference type="SMART" id="SM00173">
    <property type="entry name" value="RAS"/>
    <property type="match status" value="1"/>
</dbReference>
<dbReference type="PROSITE" id="PS51419">
    <property type="entry name" value="RAB"/>
    <property type="match status" value="1"/>
</dbReference>
<organism evidence="7 8">
    <name type="scientific">Eucalyptus globulus</name>
    <name type="common">Tasmanian blue gum</name>
    <dbReference type="NCBI Taxonomy" id="34317"/>
    <lineage>
        <taxon>Eukaryota</taxon>
        <taxon>Viridiplantae</taxon>
        <taxon>Streptophyta</taxon>
        <taxon>Embryophyta</taxon>
        <taxon>Tracheophyta</taxon>
        <taxon>Spermatophyta</taxon>
        <taxon>Magnoliopsida</taxon>
        <taxon>eudicotyledons</taxon>
        <taxon>Gunneridae</taxon>
        <taxon>Pentapetalae</taxon>
        <taxon>rosids</taxon>
        <taxon>malvids</taxon>
        <taxon>Myrtales</taxon>
        <taxon>Myrtaceae</taxon>
        <taxon>Myrtoideae</taxon>
        <taxon>Eucalypteae</taxon>
        <taxon>Eucalyptus</taxon>
    </lineage>
</organism>
<keyword evidence="4 6" id="KW-0342">GTP-binding</keyword>
<keyword evidence="6" id="KW-0539">Nucleus</keyword>
<keyword evidence="3 6" id="KW-0653">Protein transport</keyword>
<dbReference type="SMART" id="SM00176">
    <property type="entry name" value="RAN"/>
    <property type="match status" value="1"/>
</dbReference>
<dbReference type="PRINTS" id="PR00627">
    <property type="entry name" value="GTPRANTC4"/>
</dbReference>
<proteinExistence type="inferred from homology"/>
<dbReference type="SMART" id="SM00174">
    <property type="entry name" value="RHO"/>
    <property type="match status" value="1"/>
</dbReference>
<comment type="caution">
    <text evidence="7">The sequence shown here is derived from an EMBL/GenBank/DDBJ whole genome shotgun (WGS) entry which is preliminary data.</text>
</comment>
<evidence type="ECO:0000256" key="4">
    <source>
        <dbReference type="ARBA" id="ARBA00023134"/>
    </source>
</evidence>
<dbReference type="GO" id="GO:0015031">
    <property type="term" value="P:protein transport"/>
    <property type="evidence" value="ECO:0007669"/>
    <property type="project" value="UniProtKB-KW"/>
</dbReference>
<dbReference type="AlphaFoldDB" id="A0ABD3L758"/>
<protein>
    <recommendedName>
        <fullName evidence="6">GTP-binding nuclear protein</fullName>
    </recommendedName>
</protein>
<dbReference type="Gene3D" id="3.40.50.300">
    <property type="entry name" value="P-loop containing nucleotide triphosphate hydrolases"/>
    <property type="match status" value="1"/>
</dbReference>
<evidence type="ECO:0000256" key="2">
    <source>
        <dbReference type="ARBA" id="ARBA00022741"/>
    </source>
</evidence>
<dbReference type="Proteomes" id="UP001634007">
    <property type="component" value="Unassembled WGS sequence"/>
</dbReference>
<comment type="function">
    <text evidence="5 6">GTP-binding protein involved in nucleocytoplasmic transport. Required for the import of protein into the nucleus and also for RNA export. Involved in chromatin condensation and control of cell cycle.</text>
</comment>
<dbReference type="GO" id="GO:0005525">
    <property type="term" value="F:GTP binding"/>
    <property type="evidence" value="ECO:0007669"/>
    <property type="project" value="UniProtKB-KW"/>
</dbReference>
<keyword evidence="8" id="KW-1185">Reference proteome</keyword>
<reference evidence="7 8" key="1">
    <citation type="submission" date="2024-11" db="EMBL/GenBank/DDBJ databases">
        <title>Chromosome-level genome assembly of Eucalyptus globulus Labill. provides insights into its genome evolution.</title>
        <authorList>
            <person name="Li X."/>
        </authorList>
    </citation>
    <scope>NUCLEOTIDE SEQUENCE [LARGE SCALE GENOMIC DNA]</scope>
    <source>
        <strain evidence="7">CL2024</strain>
        <tissue evidence="7">Fresh tender leaves</tissue>
    </source>
</reference>
<gene>
    <name evidence="7" type="ORF">ACJRO7_016449</name>
</gene>
<comment type="similarity">
    <text evidence="6">Belongs to the small GTPase superfamily. Ran family.</text>
</comment>
<dbReference type="InterPro" id="IPR002041">
    <property type="entry name" value="Ran_GTPase"/>
</dbReference>
<evidence type="ECO:0000256" key="1">
    <source>
        <dbReference type="ARBA" id="ARBA00022448"/>
    </source>
</evidence>
<keyword evidence="2 6" id="KW-0547">Nucleotide-binding</keyword>
<dbReference type="SMART" id="SM00175">
    <property type="entry name" value="RAB"/>
    <property type="match status" value="1"/>
</dbReference>
<dbReference type="Pfam" id="PF00071">
    <property type="entry name" value="Ras"/>
    <property type="match status" value="1"/>
</dbReference>
<dbReference type="GO" id="GO:0005634">
    <property type="term" value="C:nucleus"/>
    <property type="evidence" value="ECO:0007669"/>
    <property type="project" value="UniProtKB-SubCell"/>
</dbReference>
<dbReference type="PANTHER" id="PTHR24071">
    <property type="entry name" value="RAN GTPASE"/>
    <property type="match status" value="1"/>
</dbReference>
<evidence type="ECO:0000256" key="5">
    <source>
        <dbReference type="ARBA" id="ARBA00024659"/>
    </source>
</evidence>
<evidence type="ECO:0000313" key="7">
    <source>
        <dbReference type="EMBL" id="KAL3747646.1"/>
    </source>
</evidence>
<dbReference type="PANTHER" id="PTHR24071:SF42">
    <property type="entry name" value="GTP-BINDING NUCLEAR PROTEIN RAN-1-RELATED"/>
    <property type="match status" value="1"/>
</dbReference>
<dbReference type="SUPFAM" id="SSF52540">
    <property type="entry name" value="P-loop containing nucleoside triphosphate hydrolases"/>
    <property type="match status" value="1"/>
</dbReference>